<gene>
    <name evidence="1" type="ORF">KHM83_08115</name>
</gene>
<proteinExistence type="predicted"/>
<dbReference type="InterPro" id="IPR013325">
    <property type="entry name" value="RNA_pol_sigma_r2"/>
</dbReference>
<dbReference type="Proteomes" id="UP000746471">
    <property type="component" value="Unassembled WGS sequence"/>
</dbReference>
<name>A0ABS5PNI5_9FIRM</name>
<sequence length="222" mass="25594">MNNHSIIEAKHNITVRNQVISDKTPFVIYMVSQTMGRYVETENDIEFLVGLEALNEAIDKYDVQKGAFESFAGVVIKNRVLDTLRQSSKHQKTMTFQEDFEVTAVEDQLDLKIELNEFRALLKQYRLDFDSMAVKSPAHRDTRVRALKCAGRLSKMTAIVAAIQSTLKLPIAMLVKQKLETRRFLYAHQRYILFASLAFIYHFSQITSWIDEVIGGERDEIL</sequence>
<keyword evidence="2" id="KW-1185">Reference proteome</keyword>
<comment type="caution">
    <text evidence="1">The sequence shown here is derived from an EMBL/GenBank/DDBJ whole genome shotgun (WGS) entry which is preliminary data.</text>
</comment>
<dbReference type="RefSeq" id="WP_213236500.1">
    <property type="nucleotide sequence ID" value="NZ_JAHBCL010000012.1"/>
</dbReference>
<protein>
    <recommendedName>
        <fullName evidence="3">RNA polymerase sigma factor SigI</fullName>
    </recommendedName>
</protein>
<evidence type="ECO:0000313" key="2">
    <source>
        <dbReference type="Proteomes" id="UP000746471"/>
    </source>
</evidence>
<organism evidence="1 2">
    <name type="scientific">Fusibacter paucivorans</name>
    <dbReference type="NCBI Taxonomy" id="76009"/>
    <lineage>
        <taxon>Bacteria</taxon>
        <taxon>Bacillati</taxon>
        <taxon>Bacillota</taxon>
        <taxon>Clostridia</taxon>
        <taxon>Eubacteriales</taxon>
        <taxon>Eubacteriales Family XII. Incertae Sedis</taxon>
        <taxon>Fusibacter</taxon>
    </lineage>
</organism>
<evidence type="ECO:0000313" key="1">
    <source>
        <dbReference type="EMBL" id="MBS7526638.1"/>
    </source>
</evidence>
<accession>A0ABS5PNI5</accession>
<reference evidence="1 2" key="1">
    <citation type="submission" date="2021-05" db="EMBL/GenBank/DDBJ databases">
        <title>Fusibacter ferrireducens sp. nov., an anaerobic, sulfur- and Fe-reducing bacterium isolated from the mangrove sediment.</title>
        <authorList>
            <person name="Qiu D."/>
        </authorList>
    </citation>
    <scope>NUCLEOTIDE SEQUENCE [LARGE SCALE GENOMIC DNA]</scope>
    <source>
        <strain evidence="1 2">DSM 12116</strain>
    </source>
</reference>
<dbReference type="Gene3D" id="1.10.1740.10">
    <property type="match status" value="1"/>
</dbReference>
<dbReference type="SUPFAM" id="SSF88946">
    <property type="entry name" value="Sigma2 domain of RNA polymerase sigma factors"/>
    <property type="match status" value="1"/>
</dbReference>
<evidence type="ECO:0008006" key="3">
    <source>
        <dbReference type="Google" id="ProtNLM"/>
    </source>
</evidence>
<dbReference type="EMBL" id="JAHBCL010000012">
    <property type="protein sequence ID" value="MBS7526638.1"/>
    <property type="molecule type" value="Genomic_DNA"/>
</dbReference>